<dbReference type="Gene3D" id="3.40.50.620">
    <property type="entry name" value="HUPs"/>
    <property type="match status" value="1"/>
</dbReference>
<name>U5EXQ1_9DIPT</name>
<protein>
    <submittedName>
        <fullName evidence="3">Putative cytoplasmic trna 2-thiolation protein 2</fullName>
    </submittedName>
</protein>
<proteinExistence type="evidence at transcript level"/>
<dbReference type="EMBL" id="GANO01000837">
    <property type="protein sequence ID" value="JAB59034.1"/>
    <property type="molecule type" value="mRNA"/>
</dbReference>
<dbReference type="PANTHER" id="PTHR20882:SF14">
    <property type="entry name" value="CYTOPLASMIC TRNA 2-THIOLATION PROTEIN 2"/>
    <property type="match status" value="1"/>
</dbReference>
<evidence type="ECO:0000256" key="1">
    <source>
        <dbReference type="ARBA" id="ARBA00022490"/>
    </source>
</evidence>
<evidence type="ECO:0000256" key="2">
    <source>
        <dbReference type="ARBA" id="ARBA00022694"/>
    </source>
</evidence>
<dbReference type="GO" id="GO:0005829">
    <property type="term" value="C:cytosol"/>
    <property type="evidence" value="ECO:0007669"/>
    <property type="project" value="TreeGrafter"/>
</dbReference>
<dbReference type="InterPro" id="IPR014729">
    <property type="entry name" value="Rossmann-like_a/b/a_fold"/>
</dbReference>
<organism evidence="3">
    <name type="scientific">Corethrella appendiculata</name>
    <dbReference type="NCBI Taxonomy" id="1370023"/>
    <lineage>
        <taxon>Eukaryota</taxon>
        <taxon>Metazoa</taxon>
        <taxon>Ecdysozoa</taxon>
        <taxon>Arthropoda</taxon>
        <taxon>Hexapoda</taxon>
        <taxon>Insecta</taxon>
        <taxon>Pterygota</taxon>
        <taxon>Neoptera</taxon>
        <taxon>Endopterygota</taxon>
        <taxon>Diptera</taxon>
        <taxon>Nematocera</taxon>
        <taxon>Culicoidea</taxon>
        <taxon>Chaoboridae</taxon>
        <taxon>Corethrella</taxon>
    </lineage>
</organism>
<dbReference type="PANTHER" id="PTHR20882">
    <property type="entry name" value="CYTOPLASMIC TRNA 2-THIOLATION PROTEIN 2"/>
    <property type="match status" value="1"/>
</dbReference>
<dbReference type="GO" id="GO:0016783">
    <property type="term" value="F:sulfurtransferase activity"/>
    <property type="evidence" value="ECO:0007669"/>
    <property type="project" value="TreeGrafter"/>
</dbReference>
<dbReference type="AlphaFoldDB" id="U5EXQ1"/>
<reference evidence="3" key="1">
    <citation type="journal article" date="2014" name="Insect Biochem. Mol. Biol.">
        <title>An insight into the sialome of the frog biting fly, Corethrella appendiculata.</title>
        <authorList>
            <person name="Ribeiro J.M.C."/>
            <person name="Chagas A.C."/>
            <person name="Pham V.M."/>
            <person name="Lounibos L.P."/>
            <person name="Calvo E."/>
        </authorList>
    </citation>
    <scope>NUCLEOTIDE SEQUENCE</scope>
    <source>
        <tissue evidence="3">Salivary glands</tissue>
    </source>
</reference>
<feature type="non-terminal residue" evidence="3">
    <location>
        <position position="435"/>
    </location>
</feature>
<accession>U5EXQ1</accession>
<evidence type="ECO:0000313" key="3">
    <source>
        <dbReference type="EMBL" id="JAB59034.1"/>
    </source>
</evidence>
<dbReference type="InterPro" id="IPR019407">
    <property type="entry name" value="CTU2"/>
</dbReference>
<dbReference type="GO" id="GO:0002143">
    <property type="term" value="P:tRNA wobble position uridine thiolation"/>
    <property type="evidence" value="ECO:0007669"/>
    <property type="project" value="TreeGrafter"/>
</dbReference>
<dbReference type="HAMAP" id="MF_03054">
    <property type="entry name" value="CTU2"/>
    <property type="match status" value="1"/>
</dbReference>
<dbReference type="Pfam" id="PF10288">
    <property type="entry name" value="CTU2"/>
    <property type="match status" value="1"/>
</dbReference>
<dbReference type="SUPFAM" id="SSF52402">
    <property type="entry name" value="Adenine nucleotide alpha hydrolases-like"/>
    <property type="match status" value="1"/>
</dbReference>
<sequence length="435" mass="49441">MCSIGEDDFGDEGGIHSIPAENPEPAQILNQQKLCKCKDDFTLVKLKLKEPQCRKCFLNYIRHKFRATFGISKIVKKNSNVLIIFDGSVRSFCMLDLIKYAVGQDLHKRLYVNPKIIYLDDTKESVNFESVLEAFQDCPFPTYYTTISSTICCDIYNEEQRKVVREDNQKQFQELYEKITNPTSQLDFLQTVKKSNYRNIARKLNCEFVFLSDINIDCAKNLLLNVSLGRGGSAASDFSLCDDRESDVKIIRPMRDINPDEIDNYCKVVELKIPITEGKNISADSLQVCTSNFIDELSQTYPSTVSTIFGTGNKLKSNHETSKCEPENDLDFVQQLFANSLKLDDIPTKNFERCLMCKSQLDYDNSTTLFATEFSRLISSQLASTDVNQLTVNELQSKTSELEASAKNTVNGCVDGDVNEFRKMLCHGCRNIYVD</sequence>
<keyword evidence="1" id="KW-0963">Cytoplasm</keyword>
<keyword evidence="2" id="KW-0819">tRNA processing</keyword>
<dbReference type="GO" id="GO:0000049">
    <property type="term" value="F:tRNA binding"/>
    <property type="evidence" value="ECO:0007669"/>
    <property type="project" value="InterPro"/>
</dbReference>